<proteinExistence type="predicted"/>
<gene>
    <name evidence="2" type="ORF">Celaphus_00015905</name>
</gene>
<evidence type="ECO:0000256" key="1">
    <source>
        <dbReference type="SAM" id="MobiDB-lite"/>
    </source>
</evidence>
<comment type="caution">
    <text evidence="2">The sequence shown here is derived from an EMBL/GenBank/DDBJ whole genome shotgun (WGS) entry which is preliminary data.</text>
</comment>
<protein>
    <submittedName>
        <fullName evidence="2">Uncharacterized protein</fullName>
    </submittedName>
</protein>
<evidence type="ECO:0000313" key="3">
    <source>
        <dbReference type="Proteomes" id="UP000242450"/>
    </source>
</evidence>
<evidence type="ECO:0000313" key="2">
    <source>
        <dbReference type="EMBL" id="OWJ99978.1"/>
    </source>
</evidence>
<sequence>MLNKPPDKERIFVDFWPLCALIKAPSQYSTTEHLLHEYKLNDKILPKAQLKQLKIFQNFPTSLAPAAPNAPPLPAVTNPKVSPLLEPNDSNNDSREILFDIKTGNTFLDNNDKSFSTDSYLQKIGTYLLSSVTEAL</sequence>
<dbReference type="EMBL" id="MKHE01000033">
    <property type="protein sequence ID" value="OWJ99978.1"/>
    <property type="molecule type" value="Genomic_DNA"/>
</dbReference>
<accession>A0A212C1V4</accession>
<organism evidence="2 3">
    <name type="scientific">Cervus elaphus hippelaphus</name>
    <name type="common">European red deer</name>
    <dbReference type="NCBI Taxonomy" id="46360"/>
    <lineage>
        <taxon>Eukaryota</taxon>
        <taxon>Metazoa</taxon>
        <taxon>Chordata</taxon>
        <taxon>Craniata</taxon>
        <taxon>Vertebrata</taxon>
        <taxon>Euteleostomi</taxon>
        <taxon>Mammalia</taxon>
        <taxon>Eutheria</taxon>
        <taxon>Laurasiatheria</taxon>
        <taxon>Artiodactyla</taxon>
        <taxon>Ruminantia</taxon>
        <taxon>Pecora</taxon>
        <taxon>Cervidae</taxon>
        <taxon>Cervinae</taxon>
        <taxon>Cervus</taxon>
    </lineage>
</organism>
<keyword evidence="3" id="KW-1185">Reference proteome</keyword>
<dbReference type="Proteomes" id="UP000242450">
    <property type="component" value="Chromosome 33"/>
</dbReference>
<name>A0A212C1V4_CEREH</name>
<reference evidence="2 3" key="1">
    <citation type="journal article" date="2018" name="Mol. Genet. Genomics">
        <title>The red deer Cervus elaphus genome CerEla1.0: sequencing, annotating, genes, and chromosomes.</title>
        <authorList>
            <person name="Bana N.A."/>
            <person name="Nyiri A."/>
            <person name="Nagy J."/>
            <person name="Frank K."/>
            <person name="Nagy T."/>
            <person name="Steger V."/>
            <person name="Schiller M."/>
            <person name="Lakatos P."/>
            <person name="Sugar L."/>
            <person name="Horn P."/>
            <person name="Barta E."/>
            <person name="Orosz L."/>
        </authorList>
    </citation>
    <scope>NUCLEOTIDE SEQUENCE [LARGE SCALE GENOMIC DNA]</scope>
    <source>
        <strain evidence="2">Hungarian</strain>
    </source>
</reference>
<feature type="region of interest" description="Disordered" evidence="1">
    <location>
        <begin position="65"/>
        <end position="91"/>
    </location>
</feature>
<dbReference type="AlphaFoldDB" id="A0A212C1V4"/>